<proteinExistence type="predicted"/>
<dbReference type="EMBL" id="FMAI01000007">
    <property type="protein sequence ID" value="SCB36776.1"/>
    <property type="molecule type" value="Genomic_DNA"/>
</dbReference>
<reference evidence="2" key="1">
    <citation type="submission" date="2016-08" db="EMBL/GenBank/DDBJ databases">
        <authorList>
            <person name="Varghese N."/>
            <person name="Submissions Spin"/>
        </authorList>
    </citation>
    <scope>NUCLEOTIDE SEQUENCE [LARGE SCALE GENOMIC DNA]</scope>
    <source>
        <strain evidence="2">ERR11</strain>
    </source>
</reference>
<dbReference type="Proteomes" id="UP000199184">
    <property type="component" value="Unassembled WGS sequence"/>
</dbReference>
<protein>
    <submittedName>
        <fullName evidence="1">Uncharacterized protein</fullName>
    </submittedName>
</protein>
<sequence length="52" mass="6088">MSAYAIFIRERNPGELRTYADMVSPFSTSRKRPFSPPTALRTFLKDLLPRVW</sequence>
<keyword evidence="2" id="KW-1185">Reference proteome</keyword>
<evidence type="ECO:0000313" key="2">
    <source>
        <dbReference type="Proteomes" id="UP000199184"/>
    </source>
</evidence>
<name>A0A1C3WA49_9BRAD</name>
<organism evidence="1 2">
    <name type="scientific">Bradyrhizobium shewense</name>
    <dbReference type="NCBI Taxonomy" id="1761772"/>
    <lineage>
        <taxon>Bacteria</taxon>
        <taxon>Pseudomonadati</taxon>
        <taxon>Pseudomonadota</taxon>
        <taxon>Alphaproteobacteria</taxon>
        <taxon>Hyphomicrobiales</taxon>
        <taxon>Nitrobacteraceae</taxon>
        <taxon>Bradyrhizobium</taxon>
    </lineage>
</organism>
<gene>
    <name evidence="1" type="ORF">GA0061098_100738</name>
</gene>
<dbReference type="AlphaFoldDB" id="A0A1C3WA49"/>
<evidence type="ECO:0000313" key="1">
    <source>
        <dbReference type="EMBL" id="SCB36776.1"/>
    </source>
</evidence>
<accession>A0A1C3WA49</accession>